<dbReference type="PRINTS" id="PR00705">
    <property type="entry name" value="PAPAIN"/>
</dbReference>
<accession>A0A7S1Q9J2</accession>
<dbReference type="EMBL" id="HBGF01031299">
    <property type="protein sequence ID" value="CAD9127997.1"/>
    <property type="molecule type" value="Transcribed_RNA"/>
</dbReference>
<comment type="similarity">
    <text evidence="1">Belongs to the peptidase C1 family.</text>
</comment>
<feature type="domain" description="Cathepsin propeptide inhibitor" evidence="5">
    <location>
        <begin position="32"/>
        <end position="89"/>
    </location>
</feature>
<dbReference type="InterPro" id="IPR013128">
    <property type="entry name" value="Peptidase_C1A"/>
</dbReference>
<evidence type="ECO:0000256" key="2">
    <source>
        <dbReference type="ARBA" id="ARBA00023157"/>
    </source>
</evidence>
<dbReference type="InterPro" id="IPR000668">
    <property type="entry name" value="Peptidase_C1A_C"/>
</dbReference>
<feature type="signal peptide" evidence="3">
    <location>
        <begin position="1"/>
        <end position="19"/>
    </location>
</feature>
<organism evidence="6">
    <name type="scientific">Neobodo designis</name>
    <name type="common">Flagellated protozoan</name>
    <name type="synonym">Bodo designis</name>
    <dbReference type="NCBI Taxonomy" id="312471"/>
    <lineage>
        <taxon>Eukaryota</taxon>
        <taxon>Discoba</taxon>
        <taxon>Euglenozoa</taxon>
        <taxon>Kinetoplastea</taxon>
        <taxon>Metakinetoplastina</taxon>
        <taxon>Neobodonida</taxon>
        <taxon>Neobodo</taxon>
    </lineage>
</organism>
<gene>
    <name evidence="6" type="ORF">NDES1114_LOCUS20892</name>
</gene>
<dbReference type="SMART" id="SM00645">
    <property type="entry name" value="Pept_C1"/>
    <property type="match status" value="1"/>
</dbReference>
<dbReference type="SMART" id="SM00848">
    <property type="entry name" value="Inhibitor_I29"/>
    <property type="match status" value="1"/>
</dbReference>
<feature type="chain" id="PRO_5030705463" evidence="3">
    <location>
        <begin position="20"/>
        <end position="373"/>
    </location>
</feature>
<protein>
    <submittedName>
        <fullName evidence="6">Uncharacterized protein</fullName>
    </submittedName>
</protein>
<dbReference type="PANTHER" id="PTHR12411">
    <property type="entry name" value="CYSTEINE PROTEASE FAMILY C1-RELATED"/>
    <property type="match status" value="1"/>
</dbReference>
<dbReference type="InterPro" id="IPR025660">
    <property type="entry name" value="Pept_his_AS"/>
</dbReference>
<dbReference type="InterPro" id="IPR013201">
    <property type="entry name" value="Prot_inhib_I29"/>
</dbReference>
<evidence type="ECO:0000256" key="3">
    <source>
        <dbReference type="SAM" id="SignalP"/>
    </source>
</evidence>
<evidence type="ECO:0000259" key="5">
    <source>
        <dbReference type="SMART" id="SM00848"/>
    </source>
</evidence>
<dbReference type="Pfam" id="PF00112">
    <property type="entry name" value="Peptidase_C1"/>
    <property type="match status" value="1"/>
</dbReference>
<dbReference type="Pfam" id="PF08246">
    <property type="entry name" value="Inhibitor_I29"/>
    <property type="match status" value="1"/>
</dbReference>
<keyword evidence="3" id="KW-0732">Signal</keyword>
<reference evidence="6" key="1">
    <citation type="submission" date="2021-01" db="EMBL/GenBank/DDBJ databases">
        <authorList>
            <person name="Corre E."/>
            <person name="Pelletier E."/>
            <person name="Niang G."/>
            <person name="Scheremetjew M."/>
            <person name="Finn R."/>
            <person name="Kale V."/>
            <person name="Holt S."/>
            <person name="Cochrane G."/>
            <person name="Meng A."/>
            <person name="Brown T."/>
            <person name="Cohen L."/>
        </authorList>
    </citation>
    <scope>NUCLEOTIDE SEQUENCE</scope>
    <source>
        <strain evidence="6">CCAP 1951/1</strain>
    </source>
</reference>
<evidence type="ECO:0000259" key="4">
    <source>
        <dbReference type="SMART" id="SM00645"/>
    </source>
</evidence>
<evidence type="ECO:0000256" key="1">
    <source>
        <dbReference type="ARBA" id="ARBA00008455"/>
    </source>
</evidence>
<dbReference type="PROSITE" id="PS00640">
    <property type="entry name" value="THIOL_PROTEASE_ASN"/>
    <property type="match status" value="1"/>
</dbReference>
<name>A0A7S1Q9J2_NEODS</name>
<keyword evidence="2" id="KW-1015">Disulfide bond</keyword>
<dbReference type="InterPro" id="IPR025661">
    <property type="entry name" value="Pept_asp_AS"/>
</dbReference>
<dbReference type="SUPFAM" id="SSF54001">
    <property type="entry name" value="Cysteine proteinases"/>
    <property type="match status" value="1"/>
</dbReference>
<dbReference type="Gene3D" id="3.90.70.10">
    <property type="entry name" value="Cysteine proteinases"/>
    <property type="match status" value="1"/>
</dbReference>
<dbReference type="PROSITE" id="PS00139">
    <property type="entry name" value="THIOL_PROTEASE_CYS"/>
    <property type="match status" value="1"/>
</dbReference>
<dbReference type="InterPro" id="IPR039417">
    <property type="entry name" value="Peptidase_C1A_papain-like"/>
</dbReference>
<dbReference type="CDD" id="cd02248">
    <property type="entry name" value="Peptidase_C1A"/>
    <property type="match status" value="1"/>
</dbReference>
<sequence>MARQLAWIAALLLLGFAAAARPKWHELEGYTFERYIKDFGKPHRRGTVEHAKRKALFEAALARVQQHNSEGHSWKKGVNKFSDWTPEELKSLRGLKRSMKQHVQTAPERIHTVASAGGAPLPKFVDWRTANPPVLTAVKDQGQCGSCWAHAATESIESHVAIATGELYVLSQQQITSCTPNPQECGGSGGCNGAIAELAFDYIKGKGQQQEWTYPYTSYHGNSGTCQAITEPVVNISGYTKVAHNDADAVAHALAHAGPLAISVDASEWSDYETGVYSGCKYNISMDHAVQAVGYGFDYGLGVDYWIVRNSWSPGWGEAGYIRLLRTPGNTECGWNVDPGNGDGCKGQTAPEWACGMCGIAYDTLYPNFAKLN</sequence>
<dbReference type="PROSITE" id="PS00639">
    <property type="entry name" value="THIOL_PROTEASE_HIS"/>
    <property type="match status" value="1"/>
</dbReference>
<dbReference type="InterPro" id="IPR038765">
    <property type="entry name" value="Papain-like_cys_pep_sf"/>
</dbReference>
<dbReference type="GO" id="GO:0008234">
    <property type="term" value="F:cysteine-type peptidase activity"/>
    <property type="evidence" value="ECO:0007669"/>
    <property type="project" value="InterPro"/>
</dbReference>
<feature type="domain" description="Peptidase C1A papain C-terminal" evidence="4">
    <location>
        <begin position="121"/>
        <end position="343"/>
    </location>
</feature>
<proteinExistence type="inferred from homology"/>
<dbReference type="AlphaFoldDB" id="A0A7S1Q9J2"/>
<dbReference type="GO" id="GO:0006508">
    <property type="term" value="P:proteolysis"/>
    <property type="evidence" value="ECO:0007669"/>
    <property type="project" value="InterPro"/>
</dbReference>
<evidence type="ECO:0000313" key="6">
    <source>
        <dbReference type="EMBL" id="CAD9127997.1"/>
    </source>
</evidence>
<dbReference type="InterPro" id="IPR000169">
    <property type="entry name" value="Pept_cys_AS"/>
</dbReference>